<evidence type="ECO:0000256" key="4">
    <source>
        <dbReference type="ARBA" id="ARBA00023172"/>
    </source>
</evidence>
<comment type="caution">
    <text evidence="7">The sequence shown here is derived from an EMBL/GenBank/DDBJ whole genome shotgun (WGS) entry which is preliminary data.</text>
</comment>
<dbReference type="GO" id="GO:0003677">
    <property type="term" value="F:DNA binding"/>
    <property type="evidence" value="ECO:0007669"/>
    <property type="project" value="UniProtKB-KW"/>
</dbReference>
<dbReference type="Proteomes" id="UP001271249">
    <property type="component" value="Unassembled WGS sequence"/>
</dbReference>
<evidence type="ECO:0000256" key="3">
    <source>
        <dbReference type="ARBA" id="ARBA00023125"/>
    </source>
</evidence>
<evidence type="ECO:0000259" key="6">
    <source>
        <dbReference type="PROSITE" id="PS51898"/>
    </source>
</evidence>
<dbReference type="SUPFAM" id="SSF56349">
    <property type="entry name" value="DNA breaking-rejoining enzymes"/>
    <property type="match status" value="1"/>
</dbReference>
<sequence>MATTSKKRLTNQVLERMAPPRTGRLEVGDDLCPGLILRVSEQGAKSFSVIYRVLGEGGVTDTGRPLAGKQHRITLGRWPVVSLSDARERARAILAKSGAGADPRAELASSVRERRANTFSSVLERHIKQDAARTISSWQNVERVLRLHVVPHLGDRPMADIRRADVHEIIDNLVASGKIGTAREVRKQLNRIFNWAADREIISINPVSGMKRNDLARNTEAGRALADAELRSIWAAAEEMRYPFGSLYQFLMLTGQRRAEWAFCQRSEIDTANHWLDLGKERFKSRREHIVPMSDQLWTLFERLPVWAGANDYFVFSSRHGRVPVAGFSQGKRALDELAQEYLRKELGKPEAVLQHFRIHDFRVTCETRLAHLGFNQEVRDAVLGHAKPGLQKTYNKHDYLEEKREALQDYAAHLLGVVNRPSRDINGLGSRAADAAPRAEETRASEPRLLQPSN</sequence>
<feature type="domain" description="Tyr recombinase" evidence="6">
    <location>
        <begin position="220"/>
        <end position="409"/>
    </location>
</feature>
<dbReference type="Gene3D" id="3.30.160.390">
    <property type="entry name" value="Integrase, DNA-binding domain"/>
    <property type="match status" value="1"/>
</dbReference>
<evidence type="ECO:0000313" key="8">
    <source>
        <dbReference type="Proteomes" id="UP001271249"/>
    </source>
</evidence>
<evidence type="ECO:0000313" key="7">
    <source>
        <dbReference type="EMBL" id="MDX8494622.1"/>
    </source>
</evidence>
<evidence type="ECO:0000256" key="1">
    <source>
        <dbReference type="ARBA" id="ARBA00008857"/>
    </source>
</evidence>
<dbReference type="Pfam" id="PF13356">
    <property type="entry name" value="Arm-DNA-bind_3"/>
    <property type="match status" value="1"/>
</dbReference>
<dbReference type="InterPro" id="IPR002104">
    <property type="entry name" value="Integrase_catalytic"/>
</dbReference>
<organism evidence="7 8">
    <name type="scientific">Mesorhizobium captivum</name>
    <dbReference type="NCBI Taxonomy" id="3072319"/>
    <lineage>
        <taxon>Bacteria</taxon>
        <taxon>Pseudomonadati</taxon>
        <taxon>Pseudomonadota</taxon>
        <taxon>Alphaproteobacteria</taxon>
        <taxon>Hyphomicrobiales</taxon>
        <taxon>Phyllobacteriaceae</taxon>
        <taxon>Mesorhizobium</taxon>
    </lineage>
</organism>
<comment type="similarity">
    <text evidence="1">Belongs to the 'phage' integrase family.</text>
</comment>
<dbReference type="Pfam" id="PF22022">
    <property type="entry name" value="Phage_int_M"/>
    <property type="match status" value="1"/>
</dbReference>
<reference evidence="7 8" key="1">
    <citation type="submission" date="2023-08" db="EMBL/GenBank/DDBJ databases">
        <title>Implementing the SeqCode for naming new Mesorhizobium species isolated from Vachellia karroo root nodules.</title>
        <authorList>
            <person name="Van Lill M."/>
        </authorList>
    </citation>
    <scope>NUCLEOTIDE SEQUENCE [LARGE SCALE GENOMIC DNA]</scope>
    <source>
        <strain evidence="7 8">VK22B</strain>
    </source>
</reference>
<accession>A0ABU4Z5V9</accession>
<keyword evidence="3 7" id="KW-0238">DNA-binding</keyword>
<dbReference type="InterPro" id="IPR053876">
    <property type="entry name" value="Phage_int_M"/>
</dbReference>
<dbReference type="Pfam" id="PF00589">
    <property type="entry name" value="Phage_integrase"/>
    <property type="match status" value="1"/>
</dbReference>
<dbReference type="PANTHER" id="PTHR30629:SF2">
    <property type="entry name" value="PROPHAGE INTEGRASE INTS-RELATED"/>
    <property type="match status" value="1"/>
</dbReference>
<dbReference type="Gene3D" id="1.10.443.10">
    <property type="entry name" value="Intergrase catalytic core"/>
    <property type="match status" value="1"/>
</dbReference>
<keyword evidence="4" id="KW-0233">DNA recombination</keyword>
<dbReference type="InterPro" id="IPR010998">
    <property type="entry name" value="Integrase_recombinase_N"/>
</dbReference>
<keyword evidence="2" id="KW-0229">DNA integration</keyword>
<evidence type="ECO:0000256" key="5">
    <source>
        <dbReference type="SAM" id="MobiDB-lite"/>
    </source>
</evidence>
<dbReference type="PROSITE" id="PS51898">
    <property type="entry name" value="TYR_RECOMBINASE"/>
    <property type="match status" value="1"/>
</dbReference>
<dbReference type="InterPro" id="IPR050808">
    <property type="entry name" value="Phage_Integrase"/>
</dbReference>
<feature type="region of interest" description="Disordered" evidence="5">
    <location>
        <begin position="427"/>
        <end position="455"/>
    </location>
</feature>
<dbReference type="InterPro" id="IPR038488">
    <property type="entry name" value="Integrase_DNA-bd_sf"/>
</dbReference>
<dbReference type="InterPro" id="IPR013762">
    <property type="entry name" value="Integrase-like_cat_sf"/>
</dbReference>
<dbReference type="CDD" id="cd00801">
    <property type="entry name" value="INT_P4_C"/>
    <property type="match status" value="1"/>
</dbReference>
<evidence type="ECO:0000256" key="2">
    <source>
        <dbReference type="ARBA" id="ARBA00022908"/>
    </source>
</evidence>
<proteinExistence type="inferred from homology"/>
<dbReference type="EMBL" id="JAVIJC010000028">
    <property type="protein sequence ID" value="MDX8494622.1"/>
    <property type="molecule type" value="Genomic_DNA"/>
</dbReference>
<gene>
    <name evidence="7" type="ORF">RFN29_23915</name>
</gene>
<dbReference type="PANTHER" id="PTHR30629">
    <property type="entry name" value="PROPHAGE INTEGRASE"/>
    <property type="match status" value="1"/>
</dbReference>
<dbReference type="RefSeq" id="WP_320228442.1">
    <property type="nucleotide sequence ID" value="NZ_JAVIJC010000028.1"/>
</dbReference>
<protein>
    <submittedName>
        <fullName evidence="7">Integrase arm-type DNA-binding domain-containing protein</fullName>
    </submittedName>
</protein>
<dbReference type="InterPro" id="IPR025166">
    <property type="entry name" value="Integrase_DNA_bind_dom"/>
</dbReference>
<dbReference type="Gene3D" id="1.10.150.130">
    <property type="match status" value="1"/>
</dbReference>
<feature type="compositionally biased region" description="Basic and acidic residues" evidence="5">
    <location>
        <begin position="438"/>
        <end position="447"/>
    </location>
</feature>
<name>A0ABU4Z5V9_9HYPH</name>
<keyword evidence="8" id="KW-1185">Reference proteome</keyword>
<dbReference type="InterPro" id="IPR011010">
    <property type="entry name" value="DNA_brk_join_enz"/>
</dbReference>